<dbReference type="GO" id="GO:0016787">
    <property type="term" value="F:hydrolase activity"/>
    <property type="evidence" value="ECO:0007669"/>
    <property type="project" value="UniProtKB-KW"/>
</dbReference>
<evidence type="ECO:0000256" key="4">
    <source>
        <dbReference type="ARBA" id="ARBA00023186"/>
    </source>
</evidence>
<dbReference type="PANTHER" id="PTHR43087">
    <property type="entry name" value="LYSINE/ARGININE/ORNITHINE TRANSPORT SYSTEM KINASE"/>
    <property type="match status" value="1"/>
</dbReference>
<gene>
    <name evidence="5" type="ORF">LEP1GSC199_1186</name>
</gene>
<evidence type="ECO:0000313" key="5">
    <source>
        <dbReference type="EMBL" id="EMY67837.1"/>
    </source>
</evidence>
<dbReference type="InterPro" id="IPR052040">
    <property type="entry name" value="GTPase/Isobutyryl-CoA_mutase"/>
</dbReference>
<proteinExistence type="predicted"/>
<dbReference type="GO" id="GO:0005525">
    <property type="term" value="F:GTP binding"/>
    <property type="evidence" value="ECO:0007669"/>
    <property type="project" value="UniProtKB-KW"/>
</dbReference>
<reference evidence="5 6" key="1">
    <citation type="submission" date="2013-03" db="EMBL/GenBank/DDBJ databases">
        <authorList>
            <person name="Harkins D.M."/>
            <person name="Durkin A.S."/>
            <person name="Brinkac L.M."/>
            <person name="Haft D.H."/>
            <person name="Selengut J.D."/>
            <person name="Sanka R."/>
            <person name="DePew J."/>
            <person name="Purushe J."/>
            <person name="Galloway R.L."/>
            <person name="Vinetz J.M."/>
            <person name="Sutton G.G."/>
            <person name="Nierman W.C."/>
            <person name="Fouts D.E."/>
        </authorList>
    </citation>
    <scope>NUCLEOTIDE SEQUENCE [LARGE SCALE GENOMIC DNA]</scope>
    <source>
        <strain evidence="5 6">Waz Holland</strain>
    </source>
</reference>
<dbReference type="EMBL" id="AOGY02000081">
    <property type="protein sequence ID" value="EMY67837.1"/>
    <property type="molecule type" value="Genomic_DNA"/>
</dbReference>
<dbReference type="Proteomes" id="UP000012227">
    <property type="component" value="Unassembled WGS sequence"/>
</dbReference>
<keyword evidence="4" id="KW-0143">Chaperone</keyword>
<evidence type="ECO:0000256" key="1">
    <source>
        <dbReference type="ARBA" id="ARBA00022741"/>
    </source>
</evidence>
<comment type="caution">
    <text evidence="5">The sequence shown here is derived from an EMBL/GenBank/DDBJ whole genome shotgun (WGS) entry which is preliminary data.</text>
</comment>
<evidence type="ECO:0000256" key="3">
    <source>
        <dbReference type="ARBA" id="ARBA00023134"/>
    </source>
</evidence>
<dbReference type="Gene3D" id="3.40.50.300">
    <property type="entry name" value="P-loop containing nucleotide triphosphate hydrolases"/>
    <property type="match status" value="1"/>
</dbReference>
<dbReference type="RefSeq" id="WP_002991562.1">
    <property type="nucleotide sequence ID" value="NZ_AOGY02000081.1"/>
</dbReference>
<accession>N1W3M4</accession>
<dbReference type="InterPro" id="IPR027417">
    <property type="entry name" value="P-loop_NTPase"/>
</dbReference>
<dbReference type="AlphaFoldDB" id="N1W3M4"/>
<keyword evidence="3" id="KW-0342">GTP-binding</keyword>
<name>N1W3M4_9LEPT</name>
<sequence>MIDTKESLSQLVSDALLGEKYPIAKIISRIETEKNLEFRESLFQELSLQKPDFKEGLTIGITGTPGAGKSSLLGELCRLFLEFAPDKKMAIVAIDPSSNVSGGSILGDRTRVTLPRRDIRLYFRSQPSQLELGGLNPYTYHVIRFLRRIFDYVFVETVGIGQNEISVSLISDLSFLVMQPLGGDQVQFMKSGIMEVPEAFIINKCDEESLANSSYYMLQSTLEFIKDILPNHTLPPIFKTSVTKRKGIEELLQYILHYEKRKDKNVETLTQLTQWIRNEYGRWGISIWEELEASKWNQAVKRNPLGGIHKLKYEEEERKIVSSIQTKIK</sequence>
<evidence type="ECO:0000256" key="2">
    <source>
        <dbReference type="ARBA" id="ARBA00022801"/>
    </source>
</evidence>
<evidence type="ECO:0000313" key="6">
    <source>
        <dbReference type="Proteomes" id="UP000012227"/>
    </source>
</evidence>
<protein>
    <submittedName>
        <fullName evidence="5">Putative LAO/AO transport system ATPase</fullName>
    </submittedName>
</protein>
<keyword evidence="2" id="KW-0378">Hydrolase</keyword>
<dbReference type="STRING" id="1218591.LEP1GSC199_1186"/>
<keyword evidence="1" id="KW-0547">Nucleotide-binding</keyword>
<organism evidence="5 6">
    <name type="scientific">Leptospira vanthielii serovar Holland str. Waz Holland = ATCC 700522</name>
    <dbReference type="NCBI Taxonomy" id="1218591"/>
    <lineage>
        <taxon>Bacteria</taxon>
        <taxon>Pseudomonadati</taxon>
        <taxon>Spirochaetota</taxon>
        <taxon>Spirochaetia</taxon>
        <taxon>Leptospirales</taxon>
        <taxon>Leptospiraceae</taxon>
        <taxon>Leptospira</taxon>
    </lineage>
</organism>
<dbReference type="SUPFAM" id="SSF52540">
    <property type="entry name" value="P-loop containing nucleoside triphosphate hydrolases"/>
    <property type="match status" value="1"/>
</dbReference>
<dbReference type="PANTHER" id="PTHR43087:SF1">
    <property type="entry name" value="LAO_AO TRANSPORT SYSTEM ATPASE"/>
    <property type="match status" value="1"/>
</dbReference>
<dbReference type="Pfam" id="PF03308">
    <property type="entry name" value="MeaB"/>
    <property type="match status" value="1"/>
</dbReference>